<evidence type="ECO:0000313" key="2">
    <source>
        <dbReference type="EMBL" id="SVE48305.1"/>
    </source>
</evidence>
<organism evidence="2">
    <name type="scientific">marine metagenome</name>
    <dbReference type="NCBI Taxonomy" id="408172"/>
    <lineage>
        <taxon>unclassified sequences</taxon>
        <taxon>metagenomes</taxon>
        <taxon>ecological metagenomes</taxon>
    </lineage>
</organism>
<dbReference type="EMBL" id="UINC01220406">
    <property type="protein sequence ID" value="SVE48305.1"/>
    <property type="molecule type" value="Genomic_DNA"/>
</dbReference>
<protein>
    <submittedName>
        <fullName evidence="2">Uncharacterized protein</fullName>
    </submittedName>
</protein>
<accession>A0A383DVR9</accession>
<evidence type="ECO:0000256" key="1">
    <source>
        <dbReference type="SAM" id="Phobius"/>
    </source>
</evidence>
<dbReference type="AlphaFoldDB" id="A0A383DVR9"/>
<feature type="transmembrane region" description="Helical" evidence="1">
    <location>
        <begin position="16"/>
        <end position="35"/>
    </location>
</feature>
<name>A0A383DVR9_9ZZZZ</name>
<gene>
    <name evidence="2" type="ORF">METZ01_LOCUS501159</name>
</gene>
<keyword evidence="1" id="KW-0472">Membrane</keyword>
<keyword evidence="1" id="KW-0812">Transmembrane</keyword>
<reference evidence="2" key="1">
    <citation type="submission" date="2018-05" db="EMBL/GenBank/DDBJ databases">
        <authorList>
            <person name="Lanie J.A."/>
            <person name="Ng W.-L."/>
            <person name="Kazmierczak K.M."/>
            <person name="Andrzejewski T.M."/>
            <person name="Davidsen T.M."/>
            <person name="Wayne K.J."/>
            <person name="Tettelin H."/>
            <person name="Glass J.I."/>
            <person name="Rusch D."/>
            <person name="Podicherti R."/>
            <person name="Tsui H.-C.T."/>
            <person name="Winkler M.E."/>
        </authorList>
    </citation>
    <scope>NUCLEOTIDE SEQUENCE</scope>
</reference>
<proteinExistence type="predicted"/>
<feature type="non-terminal residue" evidence="2">
    <location>
        <position position="36"/>
    </location>
</feature>
<keyword evidence="1" id="KW-1133">Transmembrane helix</keyword>
<sequence length="36" mass="4164">MLGDGKAVEWRPWYRLIQWSAVLVMFLLLLAGFLLG</sequence>